<dbReference type="InterPro" id="IPR023170">
    <property type="entry name" value="HhH_base_excis_C"/>
</dbReference>
<protein>
    <recommendedName>
        <fullName evidence="5">Adenine DNA glycosylase</fullName>
        <ecNumber evidence="4">3.2.2.31</ecNumber>
    </recommendedName>
</protein>
<evidence type="ECO:0000256" key="10">
    <source>
        <dbReference type="ARBA" id="ARBA00023014"/>
    </source>
</evidence>
<keyword evidence="12" id="KW-0326">Glycosidase</keyword>
<dbReference type="VEuPathDB" id="AmoebaDB:EHI_010700"/>
<comment type="catalytic activity">
    <reaction evidence="1">
        <text>Hydrolyzes free adenine bases from 7,8-dihydro-8-oxoguanine:adenine mismatched double-stranded DNA, leaving an apurinic site.</text>
        <dbReference type="EC" id="3.2.2.31"/>
    </reaction>
</comment>
<keyword evidence="11" id="KW-0234">DNA repair</keyword>
<comment type="cofactor">
    <cofactor evidence="2">
        <name>[4Fe-4S] cluster</name>
        <dbReference type="ChEBI" id="CHEBI:49883"/>
    </cofactor>
</comment>
<organism evidence="15 16">
    <name type="scientific">Entamoeba histolytica</name>
    <dbReference type="NCBI Taxonomy" id="5759"/>
    <lineage>
        <taxon>Eukaryota</taxon>
        <taxon>Amoebozoa</taxon>
        <taxon>Evosea</taxon>
        <taxon>Archamoebae</taxon>
        <taxon>Mastigamoebida</taxon>
        <taxon>Entamoebidae</taxon>
        <taxon>Entamoeba</taxon>
    </lineage>
</organism>
<accession>A0A5K1TWQ6</accession>
<dbReference type="GO" id="GO:0006284">
    <property type="term" value="P:base-excision repair"/>
    <property type="evidence" value="ECO:0007669"/>
    <property type="project" value="InterPro"/>
</dbReference>
<dbReference type="PANTHER" id="PTHR42944:SF1">
    <property type="entry name" value="ADENINE DNA GLYCOSYLASE"/>
    <property type="match status" value="1"/>
</dbReference>
<dbReference type="OMA" id="WYYALLD"/>
<feature type="coiled-coil region" evidence="13">
    <location>
        <begin position="2"/>
        <end position="39"/>
    </location>
</feature>
<dbReference type="SMART" id="SM00478">
    <property type="entry name" value="ENDO3c"/>
    <property type="match status" value="1"/>
</dbReference>
<reference evidence="15 16" key="1">
    <citation type="submission" date="2016-05" db="EMBL/GenBank/DDBJ databases">
        <title>First whole genome sequencing of Entamoeba histolytica HM1:IMSS-clone-6.</title>
        <authorList>
            <person name="Mukherjee Avik.K."/>
            <person name="Izumyama S."/>
            <person name="Nakada-Tsukui K."/>
            <person name="Nozaki T."/>
        </authorList>
    </citation>
    <scope>NUCLEOTIDE SEQUENCE [LARGE SCALE GENOMIC DNA]</scope>
    <source>
        <strain evidence="15 16">HM1:IMSS clone 6</strain>
    </source>
</reference>
<comment type="caution">
    <text evidence="15">The sequence shown here is derived from an EMBL/GenBank/DDBJ whole genome shotgun (WGS) entry which is preliminary data.</text>
</comment>
<dbReference type="Proteomes" id="UP000078387">
    <property type="component" value="Unassembled WGS sequence"/>
</dbReference>
<evidence type="ECO:0000313" key="16">
    <source>
        <dbReference type="Proteomes" id="UP000078387"/>
    </source>
</evidence>
<dbReference type="GO" id="GO:0046872">
    <property type="term" value="F:metal ion binding"/>
    <property type="evidence" value="ECO:0007669"/>
    <property type="project" value="UniProtKB-KW"/>
</dbReference>
<dbReference type="InterPro" id="IPR003265">
    <property type="entry name" value="HhH-GPD_domain"/>
</dbReference>
<keyword evidence="6" id="KW-0479">Metal-binding</keyword>
<dbReference type="InterPro" id="IPR011257">
    <property type="entry name" value="DNA_glycosylase"/>
</dbReference>
<feature type="domain" description="HhH-GPD" evidence="14">
    <location>
        <begin position="80"/>
        <end position="227"/>
    </location>
</feature>
<dbReference type="Gene3D" id="1.10.340.30">
    <property type="entry name" value="Hypothetical protein, domain 2"/>
    <property type="match status" value="1"/>
</dbReference>
<evidence type="ECO:0000256" key="6">
    <source>
        <dbReference type="ARBA" id="ARBA00022723"/>
    </source>
</evidence>
<dbReference type="EC" id="3.2.2.31" evidence="4"/>
<dbReference type="AlphaFoldDB" id="A0A5K1TWQ6"/>
<gene>
    <name evidence="15" type="ORF">CL6EHI_010700</name>
</gene>
<evidence type="ECO:0000256" key="9">
    <source>
        <dbReference type="ARBA" id="ARBA00023004"/>
    </source>
</evidence>
<dbReference type="Gene3D" id="1.10.1670.10">
    <property type="entry name" value="Helix-hairpin-Helix base-excision DNA repair enzymes (C-terminal)"/>
    <property type="match status" value="1"/>
</dbReference>
<dbReference type="GO" id="GO:0032357">
    <property type="term" value="F:oxidized purine DNA binding"/>
    <property type="evidence" value="ECO:0007669"/>
    <property type="project" value="TreeGrafter"/>
</dbReference>
<evidence type="ECO:0000256" key="5">
    <source>
        <dbReference type="ARBA" id="ARBA00022023"/>
    </source>
</evidence>
<proteinExistence type="inferred from homology"/>
<evidence type="ECO:0000256" key="2">
    <source>
        <dbReference type="ARBA" id="ARBA00001966"/>
    </source>
</evidence>
<dbReference type="Pfam" id="PF00730">
    <property type="entry name" value="HhH-GPD"/>
    <property type="match status" value="1"/>
</dbReference>
<dbReference type="Pfam" id="PF00633">
    <property type="entry name" value="HHH"/>
    <property type="match status" value="1"/>
</dbReference>
<dbReference type="SUPFAM" id="SSF48150">
    <property type="entry name" value="DNA-glycosylase"/>
    <property type="match status" value="1"/>
</dbReference>
<dbReference type="GO" id="GO:0051536">
    <property type="term" value="F:iron-sulfur cluster binding"/>
    <property type="evidence" value="ECO:0007669"/>
    <property type="project" value="UniProtKB-KW"/>
</dbReference>
<dbReference type="VEuPathDB" id="AmoebaDB:KM1_024030"/>
<dbReference type="InterPro" id="IPR000445">
    <property type="entry name" value="HhH_motif"/>
</dbReference>
<dbReference type="CDD" id="cd00056">
    <property type="entry name" value="ENDO3c"/>
    <property type="match status" value="1"/>
</dbReference>
<dbReference type="GO" id="GO:0035485">
    <property type="term" value="F:adenine/guanine mispair binding"/>
    <property type="evidence" value="ECO:0007669"/>
    <property type="project" value="TreeGrafter"/>
</dbReference>
<keyword evidence="13" id="KW-0175">Coiled coil</keyword>
<dbReference type="GO" id="GO:0034039">
    <property type="term" value="F:8-oxo-7,8-dihydroguanine DNA N-glycosylase activity"/>
    <property type="evidence" value="ECO:0007669"/>
    <property type="project" value="TreeGrafter"/>
</dbReference>
<dbReference type="VEuPathDB" id="AmoebaDB:EHI7A_010150"/>
<comment type="similarity">
    <text evidence="3">Belongs to the Nth/MutY family.</text>
</comment>
<evidence type="ECO:0000256" key="11">
    <source>
        <dbReference type="ARBA" id="ARBA00023204"/>
    </source>
</evidence>
<dbReference type="GO" id="GO:0006298">
    <property type="term" value="P:mismatch repair"/>
    <property type="evidence" value="ECO:0007669"/>
    <property type="project" value="TreeGrafter"/>
</dbReference>
<keyword evidence="8" id="KW-0378">Hydrolase</keyword>
<evidence type="ECO:0000256" key="1">
    <source>
        <dbReference type="ARBA" id="ARBA00000843"/>
    </source>
</evidence>
<keyword evidence="10" id="KW-0411">Iron-sulfur</keyword>
<dbReference type="VEuPathDB" id="AmoebaDB:EHI5A_022420"/>
<dbReference type="InterPro" id="IPR044298">
    <property type="entry name" value="MIG/MutY"/>
</dbReference>
<evidence type="ECO:0000259" key="14">
    <source>
        <dbReference type="SMART" id="SM00478"/>
    </source>
</evidence>
<name>A0A5K1TWQ6_ENTHI</name>
<keyword evidence="7" id="KW-0227">DNA damage</keyword>
<evidence type="ECO:0000256" key="8">
    <source>
        <dbReference type="ARBA" id="ARBA00022801"/>
    </source>
</evidence>
<dbReference type="VEuPathDB" id="AmoebaDB:EHI8A_015270"/>
<evidence type="ECO:0000256" key="4">
    <source>
        <dbReference type="ARBA" id="ARBA00012045"/>
    </source>
</evidence>
<evidence type="ECO:0000313" key="15">
    <source>
        <dbReference type="EMBL" id="GAT94023.1"/>
    </source>
</evidence>
<dbReference type="EMBL" id="BDEQ01000001">
    <property type="protein sequence ID" value="GAT94023.1"/>
    <property type="molecule type" value="Genomic_DNA"/>
</dbReference>
<keyword evidence="9" id="KW-0408">Iron</keyword>
<evidence type="ECO:0000256" key="7">
    <source>
        <dbReference type="ARBA" id="ARBA00022763"/>
    </source>
</evidence>
<dbReference type="GO" id="GO:0000701">
    <property type="term" value="F:purine-specific mismatch base pair DNA N-glycosylase activity"/>
    <property type="evidence" value="ECO:0007669"/>
    <property type="project" value="UniProtKB-EC"/>
</dbReference>
<evidence type="ECO:0000256" key="12">
    <source>
        <dbReference type="ARBA" id="ARBA00023295"/>
    </source>
</evidence>
<evidence type="ECO:0000256" key="13">
    <source>
        <dbReference type="SAM" id="Coils"/>
    </source>
</evidence>
<sequence>MKRRWEQLIENEEKRQNKLNNTKKKIEGVKSNKQKITIEIDPLKIKQMHEKILKFYEKEGRKLPWRETTDKYKILVSEVMLQQTQVTRVIEKYKSWLIRFPTIQDLAKANLADVLEEWNGLGFNSRGKRLRDLAIEVCERYNGIIPSSVDKLLNLPGIGPYTANAVLIFSENQDIATVDANIRRILIHELSLDEKTPENILFAYANKCLPLGRSRDWHNALMDYGALVATGKKTGITAKSKQSKFEGSRRSYRAELLRRIRKNNGSLSIENCEEVIKGTKYTLEEIIEGLEKDGIVHKEGDFIVLNK</sequence>
<evidence type="ECO:0000256" key="3">
    <source>
        <dbReference type="ARBA" id="ARBA00008343"/>
    </source>
</evidence>
<dbReference type="PANTHER" id="PTHR42944">
    <property type="entry name" value="ADENINE DNA GLYCOSYLASE"/>
    <property type="match status" value="1"/>
</dbReference>